<dbReference type="Pfam" id="PF13855">
    <property type="entry name" value="LRR_8"/>
    <property type="match status" value="1"/>
</dbReference>
<gene>
    <name evidence="3" type="ORF">DSTB1V02_LOCUS4445</name>
</gene>
<dbReference type="InterPro" id="IPR032675">
    <property type="entry name" value="LRR_dom_sf"/>
</dbReference>
<accession>A0A7R8XC48</accession>
<protein>
    <submittedName>
        <fullName evidence="3">Uncharacterized protein</fullName>
    </submittedName>
</protein>
<keyword evidence="2" id="KW-0677">Repeat</keyword>
<dbReference type="OrthoDB" id="10027416at2759"/>
<reference evidence="3" key="1">
    <citation type="submission" date="2020-11" db="EMBL/GenBank/DDBJ databases">
        <authorList>
            <person name="Tran Van P."/>
        </authorList>
    </citation>
    <scope>NUCLEOTIDE SEQUENCE</scope>
</reference>
<dbReference type="SUPFAM" id="SSF52058">
    <property type="entry name" value="L domain-like"/>
    <property type="match status" value="1"/>
</dbReference>
<evidence type="ECO:0000256" key="1">
    <source>
        <dbReference type="ARBA" id="ARBA00022614"/>
    </source>
</evidence>
<proteinExistence type="predicted"/>
<evidence type="ECO:0000313" key="3">
    <source>
        <dbReference type="EMBL" id="CAD7244551.1"/>
    </source>
</evidence>
<name>A0A7R8XC48_9CRUS</name>
<dbReference type="Gene3D" id="3.80.10.10">
    <property type="entry name" value="Ribonuclease Inhibitor"/>
    <property type="match status" value="1"/>
</dbReference>
<dbReference type="EMBL" id="CAJPEV010000658">
    <property type="protein sequence ID" value="CAG0887343.1"/>
    <property type="molecule type" value="Genomic_DNA"/>
</dbReference>
<dbReference type="Proteomes" id="UP000677054">
    <property type="component" value="Unassembled WGS sequence"/>
</dbReference>
<dbReference type="AlphaFoldDB" id="A0A7R8XC48"/>
<dbReference type="InterPro" id="IPR003591">
    <property type="entry name" value="Leu-rich_rpt_typical-subtyp"/>
</dbReference>
<dbReference type="InterPro" id="IPR001611">
    <property type="entry name" value="Leu-rich_rpt"/>
</dbReference>
<dbReference type="SMART" id="SM00369">
    <property type="entry name" value="LRR_TYP"/>
    <property type="match status" value="3"/>
</dbReference>
<dbReference type="EMBL" id="LR900175">
    <property type="protein sequence ID" value="CAD7244551.1"/>
    <property type="molecule type" value="Genomic_DNA"/>
</dbReference>
<evidence type="ECO:0000256" key="2">
    <source>
        <dbReference type="ARBA" id="ARBA00022737"/>
    </source>
</evidence>
<sequence>IQGTLKLCLCNAEVIACQKMGLTFIPGNLPAAVEELLLNSNAITALNELALRNLTELRLLSLSGNQIQEIPANTFASSPRLRNLYFGYNALHWIVRDAFYNLNNLRYL</sequence>
<keyword evidence="1" id="KW-0433">Leucine-rich repeat</keyword>
<dbReference type="PROSITE" id="PS51450">
    <property type="entry name" value="LRR"/>
    <property type="match status" value="1"/>
</dbReference>
<dbReference type="PANTHER" id="PTHR45712:SF22">
    <property type="entry name" value="INSULIN-LIKE GROWTH FACTOR-BINDING PROTEIN COMPLEX ACID LABILE SUBUNIT"/>
    <property type="match status" value="1"/>
</dbReference>
<keyword evidence="4" id="KW-1185">Reference proteome</keyword>
<organism evidence="3">
    <name type="scientific">Darwinula stevensoni</name>
    <dbReference type="NCBI Taxonomy" id="69355"/>
    <lineage>
        <taxon>Eukaryota</taxon>
        <taxon>Metazoa</taxon>
        <taxon>Ecdysozoa</taxon>
        <taxon>Arthropoda</taxon>
        <taxon>Crustacea</taxon>
        <taxon>Oligostraca</taxon>
        <taxon>Ostracoda</taxon>
        <taxon>Podocopa</taxon>
        <taxon>Podocopida</taxon>
        <taxon>Darwinulocopina</taxon>
        <taxon>Darwinuloidea</taxon>
        <taxon>Darwinulidae</taxon>
        <taxon>Darwinula</taxon>
    </lineage>
</organism>
<dbReference type="InterPro" id="IPR050333">
    <property type="entry name" value="SLRP"/>
</dbReference>
<feature type="non-terminal residue" evidence="3">
    <location>
        <position position="1"/>
    </location>
</feature>
<evidence type="ECO:0000313" key="4">
    <source>
        <dbReference type="Proteomes" id="UP000677054"/>
    </source>
</evidence>
<dbReference type="PANTHER" id="PTHR45712">
    <property type="entry name" value="AGAP008170-PA"/>
    <property type="match status" value="1"/>
</dbReference>